<evidence type="ECO:0000313" key="2">
    <source>
        <dbReference type="EMBL" id="EYC18889.1"/>
    </source>
</evidence>
<feature type="signal peptide" evidence="1">
    <location>
        <begin position="1"/>
        <end position="22"/>
    </location>
</feature>
<dbReference type="AlphaFoldDB" id="A0A016UTX0"/>
<sequence>MYSKSHLSVCLLVIAYILRSNRQTHMKSIMFESELCPAVDLLTWCLEPPFSLDCGVEQPLLFTAMTAIPSLSPLEY</sequence>
<accession>A0A016UTX0</accession>
<reference evidence="3" key="1">
    <citation type="journal article" date="2015" name="Nat. Genet.">
        <title>The genome and transcriptome of the zoonotic hookworm Ancylostoma ceylanicum identify infection-specific gene families.</title>
        <authorList>
            <person name="Schwarz E.M."/>
            <person name="Hu Y."/>
            <person name="Antoshechkin I."/>
            <person name="Miller M.M."/>
            <person name="Sternberg P.W."/>
            <person name="Aroian R.V."/>
        </authorList>
    </citation>
    <scope>NUCLEOTIDE SEQUENCE</scope>
    <source>
        <strain evidence="3">HY135</strain>
    </source>
</reference>
<evidence type="ECO:0008006" key="4">
    <source>
        <dbReference type="Google" id="ProtNLM"/>
    </source>
</evidence>
<name>A0A016UTX0_9BILA</name>
<keyword evidence="3" id="KW-1185">Reference proteome</keyword>
<protein>
    <recommendedName>
        <fullName evidence="4">Secreted protein</fullName>
    </recommendedName>
</protein>
<organism evidence="2 3">
    <name type="scientific">Ancylostoma ceylanicum</name>
    <dbReference type="NCBI Taxonomy" id="53326"/>
    <lineage>
        <taxon>Eukaryota</taxon>
        <taxon>Metazoa</taxon>
        <taxon>Ecdysozoa</taxon>
        <taxon>Nematoda</taxon>
        <taxon>Chromadorea</taxon>
        <taxon>Rhabditida</taxon>
        <taxon>Rhabditina</taxon>
        <taxon>Rhabditomorpha</taxon>
        <taxon>Strongyloidea</taxon>
        <taxon>Ancylostomatidae</taxon>
        <taxon>Ancylostomatinae</taxon>
        <taxon>Ancylostoma</taxon>
    </lineage>
</organism>
<comment type="caution">
    <text evidence="2">The sequence shown here is derived from an EMBL/GenBank/DDBJ whole genome shotgun (WGS) entry which is preliminary data.</text>
</comment>
<dbReference type="EMBL" id="JARK01001362">
    <property type="protein sequence ID" value="EYC18889.1"/>
    <property type="molecule type" value="Genomic_DNA"/>
</dbReference>
<proteinExistence type="predicted"/>
<keyword evidence="1" id="KW-0732">Signal</keyword>
<feature type="chain" id="PRO_5001488669" description="Secreted protein" evidence="1">
    <location>
        <begin position="23"/>
        <end position="76"/>
    </location>
</feature>
<evidence type="ECO:0000313" key="3">
    <source>
        <dbReference type="Proteomes" id="UP000024635"/>
    </source>
</evidence>
<gene>
    <name evidence="2" type="primary">Acey_s0026.g1430</name>
    <name evidence="2" type="ORF">Y032_0026g1430</name>
</gene>
<dbReference type="Proteomes" id="UP000024635">
    <property type="component" value="Unassembled WGS sequence"/>
</dbReference>
<evidence type="ECO:0000256" key="1">
    <source>
        <dbReference type="SAM" id="SignalP"/>
    </source>
</evidence>